<dbReference type="PANTHER" id="PTHR34512">
    <property type="entry name" value="CELL SURFACE PROTEIN"/>
    <property type="match status" value="1"/>
</dbReference>
<dbReference type="OrthoDB" id="3443678at2"/>
<evidence type="ECO:0000313" key="2">
    <source>
        <dbReference type="EMBL" id="ADD41328.1"/>
    </source>
</evidence>
<name>D3PX65_STANL</name>
<dbReference type="AlphaFoldDB" id="D3PX65"/>
<dbReference type="Pfam" id="PF13360">
    <property type="entry name" value="PQQ_2"/>
    <property type="match status" value="1"/>
</dbReference>
<dbReference type="InterPro" id="IPR015943">
    <property type="entry name" value="WD40/YVTN_repeat-like_dom_sf"/>
</dbReference>
<reference evidence="2 3" key="1">
    <citation type="journal article" date="2009" name="Stand. Genomic Sci.">
        <title>Complete genome sequence of Stackebrandtia nassauensis type strain (LLR-40K-21).</title>
        <authorList>
            <person name="Munk C."/>
            <person name="Lapidus A."/>
            <person name="Copeland A."/>
            <person name="Jando M."/>
            <person name="Mayilraj S."/>
            <person name="Glavina Del Rio T."/>
            <person name="Nolan M."/>
            <person name="Chen F."/>
            <person name="Lucas S."/>
            <person name="Tice H."/>
            <person name="Cheng J.F."/>
            <person name="Han C."/>
            <person name="Detter J.C."/>
            <person name="Bruce D."/>
            <person name="Goodwin L."/>
            <person name="Chain P."/>
            <person name="Pitluck S."/>
            <person name="Goker M."/>
            <person name="Ovchinikova G."/>
            <person name="Pati A."/>
            <person name="Ivanova N."/>
            <person name="Mavromatis K."/>
            <person name="Chen A."/>
            <person name="Palaniappan K."/>
            <person name="Land M."/>
            <person name="Hauser L."/>
            <person name="Chang Y.J."/>
            <person name="Jeffries C.D."/>
            <person name="Bristow J."/>
            <person name="Eisen J.A."/>
            <person name="Markowitz V."/>
            <person name="Hugenholtz P."/>
            <person name="Kyrpides N.C."/>
            <person name="Klenk H.P."/>
        </authorList>
    </citation>
    <scope>NUCLEOTIDE SEQUENCE [LARGE SCALE GENOMIC DNA]</scope>
    <source>
        <strain evidence="3">DSM 44728 / CIP 108903 / NRRL B-16338 / NBRC 102104 / LLR-40K-21</strain>
    </source>
</reference>
<dbReference type="InterPro" id="IPR018391">
    <property type="entry name" value="PQQ_b-propeller_rpt"/>
</dbReference>
<gene>
    <name evidence="2" type="ordered locus">Snas_1625</name>
</gene>
<dbReference type="eggNOG" id="COG1520">
    <property type="taxonomic scope" value="Bacteria"/>
</dbReference>
<evidence type="ECO:0000313" key="3">
    <source>
        <dbReference type="Proteomes" id="UP000000844"/>
    </source>
</evidence>
<dbReference type="RefSeq" id="WP_013016899.1">
    <property type="nucleotide sequence ID" value="NC_013947.1"/>
</dbReference>
<dbReference type="SUPFAM" id="SSF50998">
    <property type="entry name" value="Quinoprotein alcohol dehydrogenase-like"/>
    <property type="match status" value="1"/>
</dbReference>
<proteinExistence type="predicted"/>
<dbReference type="STRING" id="446470.Snas_1625"/>
<dbReference type="KEGG" id="sna:Snas_1625"/>
<dbReference type="SMART" id="SM00564">
    <property type="entry name" value="PQQ"/>
    <property type="match status" value="4"/>
</dbReference>
<organism evidence="2 3">
    <name type="scientific">Stackebrandtia nassauensis (strain DSM 44728 / CIP 108903 / NRRL B-16338 / NBRC 102104 / LLR-40K-21)</name>
    <dbReference type="NCBI Taxonomy" id="446470"/>
    <lineage>
        <taxon>Bacteria</taxon>
        <taxon>Bacillati</taxon>
        <taxon>Actinomycetota</taxon>
        <taxon>Actinomycetes</taxon>
        <taxon>Glycomycetales</taxon>
        <taxon>Glycomycetaceae</taxon>
        <taxon>Stackebrandtia</taxon>
    </lineage>
</organism>
<evidence type="ECO:0000259" key="1">
    <source>
        <dbReference type="Pfam" id="PF13360"/>
    </source>
</evidence>
<dbReference type="HOGENOM" id="CLU_623900_0_0_11"/>
<sequence>MRSRLSVGLCGVLVAAGVVVAGCSGGPEESPIRFENPPLWTHKDVNLDSVEGAALRGDAAILIGEWGNDARLVVADVATGDTRWSIAGEQELPGGDGLLITDAVPSPFGGVDKAPVIIDDGGDWAVVVAYNKFDEDNEDHRPDEQGVAALSGADGSMLWSAPLLKRGDTDEAETPRVYPITADGDTVLAATSGGAQAFALDAATGDKRWQQDKVWPHAVTDGVVVGQESLDREYPPWHGDSPRGGDVRAWDIESGEQKWKVKDKDKGDGLGHAMVANASMTLVSMTDSDVDTDDHVEVRDTRTGKKLATLDDGSPDCAFDSAKTTRFVCATSRAARFTTVSRSGGEATVTTIQVTEETDDFKIMSMYDGHIFVDTVASNRIYKDRYILDAEAQIVAKDLPGRPMAMTKKYAVFQTEDEETDEYRKAGIYKVVGK</sequence>
<dbReference type="InterPro" id="IPR002372">
    <property type="entry name" value="PQQ_rpt_dom"/>
</dbReference>
<dbReference type="PANTHER" id="PTHR34512:SF30">
    <property type="entry name" value="OUTER MEMBRANE PROTEIN ASSEMBLY FACTOR BAMB"/>
    <property type="match status" value="1"/>
</dbReference>
<dbReference type="Proteomes" id="UP000000844">
    <property type="component" value="Chromosome"/>
</dbReference>
<dbReference type="InterPro" id="IPR011047">
    <property type="entry name" value="Quinoprotein_ADH-like_sf"/>
</dbReference>
<feature type="domain" description="Pyrrolo-quinoline quinone repeat" evidence="1">
    <location>
        <begin position="144"/>
        <end position="375"/>
    </location>
</feature>
<dbReference type="PROSITE" id="PS51257">
    <property type="entry name" value="PROKAR_LIPOPROTEIN"/>
    <property type="match status" value="1"/>
</dbReference>
<protein>
    <submittedName>
        <fullName evidence="2">Pyrrolo-quinoline quinone</fullName>
    </submittedName>
</protein>
<dbReference type="EMBL" id="CP001778">
    <property type="protein sequence ID" value="ADD41328.1"/>
    <property type="molecule type" value="Genomic_DNA"/>
</dbReference>
<accession>D3PX65</accession>
<dbReference type="Gene3D" id="2.130.10.10">
    <property type="entry name" value="YVTN repeat-like/Quinoprotein amine dehydrogenase"/>
    <property type="match status" value="1"/>
</dbReference>
<keyword evidence="3" id="KW-1185">Reference proteome</keyword>